<dbReference type="EMBL" id="LJHD01000182">
    <property type="protein sequence ID" value="ONI42605.1"/>
    <property type="molecule type" value="Genomic_DNA"/>
</dbReference>
<name>A0ACC8XGE2_9FIRM</name>
<protein>
    <submittedName>
        <fullName evidence="1">Uncharacterized protein</fullName>
    </submittedName>
</protein>
<organism evidence="1 2">
    <name type="scientific">Candidatus Epulonipiscium fishelsonii</name>
    <dbReference type="NCBI Taxonomy" id="77094"/>
    <lineage>
        <taxon>Bacteria</taxon>
        <taxon>Bacillati</taxon>
        <taxon>Bacillota</taxon>
        <taxon>Clostridia</taxon>
        <taxon>Lachnospirales</taxon>
        <taxon>Lachnospiraceae</taxon>
        <taxon>Candidatus Epulonipiscium</taxon>
    </lineage>
</organism>
<gene>
    <name evidence="1" type="ORF">AN640_07170</name>
</gene>
<dbReference type="Proteomes" id="UP000188637">
    <property type="component" value="Unassembled WGS sequence"/>
</dbReference>
<sequence>MKKQLIQFVTLTINLELIFSDAELVESVVLKTKKKQLNLTKVVYEVEIIKNLLDHLLKMEFLLVHLKWIVKMKEFISSHWG</sequence>
<evidence type="ECO:0000313" key="2">
    <source>
        <dbReference type="Proteomes" id="UP000188637"/>
    </source>
</evidence>
<proteinExistence type="predicted"/>
<comment type="caution">
    <text evidence="1">The sequence shown here is derived from an EMBL/GenBank/DDBJ whole genome shotgun (WGS) entry which is preliminary data.</text>
</comment>
<accession>A0ACC8XGE2</accession>
<evidence type="ECO:0000313" key="1">
    <source>
        <dbReference type="EMBL" id="ONI42605.1"/>
    </source>
</evidence>
<keyword evidence="2" id="KW-1185">Reference proteome</keyword>
<reference evidence="1" key="1">
    <citation type="submission" date="2016-08" db="EMBL/GenBank/DDBJ databases">
        <authorList>
            <person name="Ngugi D.K."/>
            <person name="Miyake S."/>
            <person name="Stingl U."/>
        </authorList>
    </citation>
    <scope>NUCLEOTIDE SEQUENCE</scope>
    <source>
        <strain evidence="1">SCG-D08WGA-EpuloA1</strain>
    </source>
</reference>